<protein>
    <submittedName>
        <fullName evidence="4">Uncharacterized protein</fullName>
    </submittedName>
</protein>
<evidence type="ECO:0000256" key="2">
    <source>
        <dbReference type="ARBA" id="ARBA00022690"/>
    </source>
</evidence>
<gene>
    <name evidence="4" type="ORF">R3W88_019510</name>
</gene>
<evidence type="ECO:0000256" key="1">
    <source>
        <dbReference type="ARBA" id="ARBA00005440"/>
    </source>
</evidence>
<dbReference type="PROSITE" id="PS00283">
    <property type="entry name" value="SOYBEAN_KUNITZ"/>
    <property type="match status" value="1"/>
</dbReference>
<dbReference type="InterPro" id="IPR011065">
    <property type="entry name" value="Kunitz_inhibitor_STI-like_sf"/>
</dbReference>
<dbReference type="SMART" id="SM00452">
    <property type="entry name" value="STI"/>
    <property type="match status" value="1"/>
</dbReference>
<dbReference type="SUPFAM" id="SSF50386">
    <property type="entry name" value="STI-like"/>
    <property type="match status" value="1"/>
</dbReference>
<keyword evidence="5" id="KW-1185">Reference proteome</keyword>
<accession>A0AAV9KJF4</accession>
<evidence type="ECO:0000313" key="5">
    <source>
        <dbReference type="Proteomes" id="UP001311915"/>
    </source>
</evidence>
<feature type="signal peptide" evidence="3">
    <location>
        <begin position="1"/>
        <end position="19"/>
    </location>
</feature>
<reference evidence="4 5" key="1">
    <citation type="submission" date="2023-10" db="EMBL/GenBank/DDBJ databases">
        <title>Genome-Wide Identification Analysis in wild type Solanum Pinnatisectum Reveals Some Genes Defensing Phytophthora Infestans.</title>
        <authorList>
            <person name="Sun C."/>
        </authorList>
    </citation>
    <scope>NUCLEOTIDE SEQUENCE [LARGE SCALE GENOMIC DNA]</scope>
    <source>
        <strain evidence="4">LQN</strain>
        <tissue evidence="4">Leaf</tissue>
    </source>
</reference>
<feature type="chain" id="PRO_5043496936" evidence="3">
    <location>
        <begin position="20"/>
        <end position="187"/>
    </location>
</feature>
<keyword evidence="3" id="KW-0732">Signal</keyword>
<keyword evidence="2" id="KW-0646">Protease inhibitor</keyword>
<comment type="similarity">
    <text evidence="1">Belongs to the protease inhibitor I3 (leguminous Kunitz-type inhibitor) family.</text>
</comment>
<dbReference type="GO" id="GO:0004866">
    <property type="term" value="F:endopeptidase inhibitor activity"/>
    <property type="evidence" value="ECO:0007669"/>
    <property type="project" value="InterPro"/>
</dbReference>
<dbReference type="Pfam" id="PF00197">
    <property type="entry name" value="Kunitz_legume"/>
    <property type="match status" value="1"/>
</dbReference>
<dbReference type="PANTHER" id="PTHR33107">
    <property type="entry name" value="KUNITZ TRYPSIN INHIBITOR 2"/>
    <property type="match status" value="1"/>
</dbReference>
<dbReference type="InterPro" id="IPR002160">
    <property type="entry name" value="Prot_inh_Kunz-lg"/>
</dbReference>
<evidence type="ECO:0000313" key="4">
    <source>
        <dbReference type="EMBL" id="KAK4713603.1"/>
    </source>
</evidence>
<dbReference type="PANTHER" id="PTHR33107:SF43">
    <property type="entry name" value="KUNITZ-TYPE PROTEASE INHIBITOR"/>
    <property type="match status" value="1"/>
</dbReference>
<evidence type="ECO:0000256" key="3">
    <source>
        <dbReference type="SAM" id="SignalP"/>
    </source>
</evidence>
<dbReference type="PRINTS" id="PR00291">
    <property type="entry name" value="KUNITZINHBTR"/>
</dbReference>
<sequence>MTNCLFLFTLCLLLLPSIAFSSTFISQNPIDLATATNKLVLDTNDNALDPLTSYHIVSIGLGAAGGDVYLGPSPNSAAPCPNGVFRYNYDVGRPIGTPFRFIIKSGYSTKSGIFENQDVNVQFDIATSRLRVIYVNWKIGDYHVSLGARLLETGGTLREGDSSLFKIVIVSELGYNLLYCPGPFVCQ</sequence>
<dbReference type="EMBL" id="JAWPEI010000010">
    <property type="protein sequence ID" value="KAK4713603.1"/>
    <property type="molecule type" value="Genomic_DNA"/>
</dbReference>
<comment type="caution">
    <text evidence="4">The sequence shown here is derived from an EMBL/GenBank/DDBJ whole genome shotgun (WGS) entry which is preliminary data.</text>
</comment>
<name>A0AAV9KJF4_9SOLN</name>
<proteinExistence type="inferred from homology"/>
<organism evidence="4 5">
    <name type="scientific">Solanum pinnatisectum</name>
    <name type="common">tansyleaf nightshade</name>
    <dbReference type="NCBI Taxonomy" id="50273"/>
    <lineage>
        <taxon>Eukaryota</taxon>
        <taxon>Viridiplantae</taxon>
        <taxon>Streptophyta</taxon>
        <taxon>Embryophyta</taxon>
        <taxon>Tracheophyta</taxon>
        <taxon>Spermatophyta</taxon>
        <taxon>Magnoliopsida</taxon>
        <taxon>eudicotyledons</taxon>
        <taxon>Gunneridae</taxon>
        <taxon>Pentapetalae</taxon>
        <taxon>asterids</taxon>
        <taxon>lamiids</taxon>
        <taxon>Solanales</taxon>
        <taxon>Solanaceae</taxon>
        <taxon>Solanoideae</taxon>
        <taxon>Solaneae</taxon>
        <taxon>Solanum</taxon>
    </lineage>
</organism>
<dbReference type="Gene3D" id="2.80.10.50">
    <property type="match status" value="1"/>
</dbReference>
<dbReference type="AlphaFoldDB" id="A0AAV9KJF4"/>
<dbReference type="Proteomes" id="UP001311915">
    <property type="component" value="Unassembled WGS sequence"/>
</dbReference>